<feature type="domain" description="Cyclic nucleotide-binding" evidence="7">
    <location>
        <begin position="173"/>
        <end position="228"/>
    </location>
</feature>
<keyword evidence="4" id="KW-0408">Iron</keyword>
<keyword evidence="1" id="KW-0004">4Fe-4S</keyword>
<feature type="domain" description="Cyclic nucleotide-binding" evidence="7">
    <location>
        <begin position="54"/>
        <end position="87"/>
    </location>
</feature>
<accession>A0A0M6Y8P9</accession>
<dbReference type="PROSITE" id="PS00198">
    <property type="entry name" value="4FE4S_FER_1"/>
    <property type="match status" value="1"/>
</dbReference>
<dbReference type="PROSITE" id="PS51379">
    <property type="entry name" value="4FE4S_FER_2"/>
    <property type="match status" value="3"/>
</dbReference>
<evidence type="ECO:0000256" key="6">
    <source>
        <dbReference type="SAM" id="MobiDB-lite"/>
    </source>
</evidence>
<dbReference type="InterPro" id="IPR000595">
    <property type="entry name" value="cNMP-bd_dom"/>
</dbReference>
<dbReference type="OrthoDB" id="9779457at2"/>
<dbReference type="Pfam" id="PF13247">
    <property type="entry name" value="Fer4_11"/>
    <property type="match status" value="1"/>
</dbReference>
<evidence type="ECO:0000256" key="3">
    <source>
        <dbReference type="ARBA" id="ARBA00022737"/>
    </source>
</evidence>
<evidence type="ECO:0000256" key="4">
    <source>
        <dbReference type="ARBA" id="ARBA00023004"/>
    </source>
</evidence>
<dbReference type="CDD" id="cd16367">
    <property type="entry name" value="DMSOR_beta_like"/>
    <property type="match status" value="1"/>
</dbReference>
<dbReference type="InterPro" id="IPR017896">
    <property type="entry name" value="4Fe4S_Fe-S-bd"/>
</dbReference>
<dbReference type="SUPFAM" id="SSF51206">
    <property type="entry name" value="cAMP-binding domain-like"/>
    <property type="match status" value="2"/>
</dbReference>
<gene>
    <name evidence="9" type="primary">ttrB</name>
    <name evidence="9" type="ORF">LAL4801_04244</name>
</gene>
<keyword evidence="10" id="KW-1185">Reference proteome</keyword>
<dbReference type="InterPro" id="IPR050294">
    <property type="entry name" value="RnfB_subfamily"/>
</dbReference>
<evidence type="ECO:0000313" key="10">
    <source>
        <dbReference type="Proteomes" id="UP000048926"/>
    </source>
</evidence>
<evidence type="ECO:0000256" key="2">
    <source>
        <dbReference type="ARBA" id="ARBA00022723"/>
    </source>
</evidence>
<dbReference type="PANTHER" id="PTHR42859:SF17">
    <property type="entry name" value="ELECTRON TRANSPORT PROTEIN HYDN-RELATED"/>
    <property type="match status" value="1"/>
</dbReference>
<reference evidence="10" key="1">
    <citation type="submission" date="2015-07" db="EMBL/GenBank/DDBJ databases">
        <authorList>
            <person name="Rodrigo-Torres Lidia"/>
            <person name="Arahal R.David."/>
        </authorList>
    </citation>
    <scope>NUCLEOTIDE SEQUENCE [LARGE SCALE GENOMIC DNA]</scope>
    <source>
        <strain evidence="10">CECT 4801</strain>
    </source>
</reference>
<evidence type="ECO:0000256" key="1">
    <source>
        <dbReference type="ARBA" id="ARBA00022485"/>
    </source>
</evidence>
<sequence>MDQELRDERNRRWDEPFGKEPLDRETVDRVLALPAFADVNPADFPSWLPVASVIANDGRIRTFQKGETVLRKGDYGSSLFIILSGSVFGLTASAPTAGSGRKQQKSWRRSLAQLFARKRPPEYRPARRRSRRPSSAAASISEGTRANTVEAALRVDADELIAKHETFLLEAPQMFGELAALTRSPRRATIYALEDDTVLFELRWQGLREIRDWSDGFRKQIDQLYHERGLLTRLQECPVFAHVDSTALAEIAEEALFETYGNFNWTHRFKTEISKEDGAQHIIQQEPVICEQGSHVDGLLLINSGFARVSERIDHGDRTIGHLSKNDVFGLDAIAAFARDKVSPVLDTSLRAIGYVDVIRIPTHLVQKHVLPGLDPSFLRQGRPDDRDGTRGELRQGMMDFLVDHRFINGEEAMLINLERCVGCDDCVRACATAHDNNPRFVRQGSRFENAMIASACMHCTDPVCLIGCPTGAIHRAEDSGTVVIDDNTCIGCATCANSCPYSNIRMVEIRDENGQFVTDREGQPISRATKCDLCADQLTGPACVQSCPHDALARVNMRDTERLLEWLK</sequence>
<feature type="region of interest" description="Disordered" evidence="6">
    <location>
        <begin position="121"/>
        <end position="143"/>
    </location>
</feature>
<dbReference type="RefSeq" id="WP_055659047.1">
    <property type="nucleotide sequence ID" value="NZ_CP045631.1"/>
</dbReference>
<protein>
    <submittedName>
        <fullName evidence="9">Tetrathionate reductase electron transport protein</fullName>
    </submittedName>
</protein>
<dbReference type="Gene3D" id="3.30.70.20">
    <property type="match status" value="2"/>
</dbReference>
<dbReference type="GO" id="GO:0051539">
    <property type="term" value="F:4 iron, 4 sulfur cluster binding"/>
    <property type="evidence" value="ECO:0007669"/>
    <property type="project" value="UniProtKB-KW"/>
</dbReference>
<evidence type="ECO:0000259" key="8">
    <source>
        <dbReference type="PROSITE" id="PS51379"/>
    </source>
</evidence>
<feature type="domain" description="Cyclic nucleotide-binding" evidence="7">
    <location>
        <begin position="239"/>
        <end position="345"/>
    </location>
</feature>
<dbReference type="AlphaFoldDB" id="A0A0M6Y8P9"/>
<dbReference type="CDD" id="cd00038">
    <property type="entry name" value="CAP_ED"/>
    <property type="match status" value="2"/>
</dbReference>
<feature type="domain" description="4Fe-4S ferredoxin-type" evidence="8">
    <location>
        <begin position="481"/>
        <end position="510"/>
    </location>
</feature>
<dbReference type="Gene3D" id="2.60.120.10">
    <property type="entry name" value="Jelly Rolls"/>
    <property type="match status" value="2"/>
</dbReference>
<dbReference type="InterPro" id="IPR018490">
    <property type="entry name" value="cNMP-bd_dom_sf"/>
</dbReference>
<dbReference type="GO" id="GO:0046872">
    <property type="term" value="F:metal ion binding"/>
    <property type="evidence" value="ECO:0007669"/>
    <property type="project" value="UniProtKB-KW"/>
</dbReference>
<feature type="domain" description="4Fe-4S ferredoxin-type" evidence="8">
    <location>
        <begin position="412"/>
        <end position="440"/>
    </location>
</feature>
<organism evidence="9 10">
    <name type="scientific">Roseibium aggregatum</name>
    <dbReference type="NCBI Taxonomy" id="187304"/>
    <lineage>
        <taxon>Bacteria</taxon>
        <taxon>Pseudomonadati</taxon>
        <taxon>Pseudomonadota</taxon>
        <taxon>Alphaproteobacteria</taxon>
        <taxon>Hyphomicrobiales</taxon>
        <taxon>Stappiaceae</taxon>
        <taxon>Roseibium</taxon>
    </lineage>
</organism>
<evidence type="ECO:0000259" key="7">
    <source>
        <dbReference type="PROSITE" id="PS50042"/>
    </source>
</evidence>
<keyword evidence="3" id="KW-0677">Repeat</keyword>
<feature type="domain" description="4Fe-4S ferredoxin-type" evidence="8">
    <location>
        <begin position="448"/>
        <end position="479"/>
    </location>
</feature>
<evidence type="ECO:0000256" key="5">
    <source>
        <dbReference type="ARBA" id="ARBA00023014"/>
    </source>
</evidence>
<dbReference type="PANTHER" id="PTHR42859">
    <property type="entry name" value="OXIDOREDUCTASE"/>
    <property type="match status" value="1"/>
</dbReference>
<dbReference type="STRING" id="187304.B0E33_02670"/>
<name>A0A0M6Y8P9_9HYPH</name>
<proteinExistence type="predicted"/>
<dbReference type="SUPFAM" id="SSF54862">
    <property type="entry name" value="4Fe-4S ferredoxins"/>
    <property type="match status" value="1"/>
</dbReference>
<dbReference type="InterPro" id="IPR014710">
    <property type="entry name" value="RmlC-like_jellyroll"/>
</dbReference>
<dbReference type="InterPro" id="IPR017900">
    <property type="entry name" value="4Fe4S_Fe_S_CS"/>
</dbReference>
<evidence type="ECO:0000313" key="9">
    <source>
        <dbReference type="EMBL" id="CTQ45789.1"/>
    </source>
</evidence>
<keyword evidence="5" id="KW-0411">Iron-sulfur</keyword>
<dbReference type="Proteomes" id="UP000048926">
    <property type="component" value="Unassembled WGS sequence"/>
</dbReference>
<dbReference type="PROSITE" id="PS50042">
    <property type="entry name" value="CNMP_BINDING_3"/>
    <property type="match status" value="3"/>
</dbReference>
<keyword evidence="2" id="KW-0479">Metal-binding</keyword>
<dbReference type="EMBL" id="CXST01000002">
    <property type="protein sequence ID" value="CTQ45789.1"/>
    <property type="molecule type" value="Genomic_DNA"/>
</dbReference>